<feature type="region of interest" description="Disordered" evidence="1">
    <location>
        <begin position="203"/>
        <end position="226"/>
    </location>
</feature>
<feature type="compositionally biased region" description="Low complexity" evidence="1">
    <location>
        <begin position="203"/>
        <end position="220"/>
    </location>
</feature>
<dbReference type="Proteomes" id="UP001596222">
    <property type="component" value="Unassembled WGS sequence"/>
</dbReference>
<dbReference type="Pfam" id="PF14065">
    <property type="entry name" value="Pvc16_N"/>
    <property type="match status" value="1"/>
</dbReference>
<dbReference type="EMBL" id="JBHSKJ010000001">
    <property type="protein sequence ID" value="MFC5143395.1"/>
    <property type="molecule type" value="Genomic_DNA"/>
</dbReference>
<evidence type="ECO:0000313" key="3">
    <source>
        <dbReference type="EMBL" id="MFC5143395.1"/>
    </source>
</evidence>
<comment type="caution">
    <text evidence="3">The sequence shown here is derived from an EMBL/GenBank/DDBJ whole genome shotgun (WGS) entry which is preliminary data.</text>
</comment>
<evidence type="ECO:0000259" key="2">
    <source>
        <dbReference type="Pfam" id="PF14065"/>
    </source>
</evidence>
<organism evidence="3 4">
    <name type="scientific">Streptomyces aureoversilis</name>
    <dbReference type="NCBI Taxonomy" id="67277"/>
    <lineage>
        <taxon>Bacteria</taxon>
        <taxon>Bacillati</taxon>
        <taxon>Actinomycetota</taxon>
        <taxon>Actinomycetes</taxon>
        <taxon>Kitasatosporales</taxon>
        <taxon>Streptomycetaceae</taxon>
        <taxon>Streptomyces</taxon>
    </lineage>
</organism>
<accession>A0ABV9ZQ07</accession>
<evidence type="ECO:0000313" key="4">
    <source>
        <dbReference type="Proteomes" id="UP001596222"/>
    </source>
</evidence>
<sequence length="226" mass="24821">MIELVDLAMEARVRRDLTYPPSGFRVTFQPSGRDGGDGEVAGAETVGIYLYDIREDLDRKQTGTVYQYVTPLGGGDEPRKKLAQHDPPRYARLSYLVSALAPDALIAHRMLGELLVGFARSREFEVRLPPELEQMHLQALLDVGHPPAEDRALTELWSTVGHTLAPALNVTVTVPLLSYLPAGYDHWVSQPLVIGDENVEFLRPGTPRRATDPTDPTSPTGEGGGR</sequence>
<reference evidence="4" key="1">
    <citation type="journal article" date="2019" name="Int. J. Syst. Evol. Microbiol.">
        <title>The Global Catalogue of Microorganisms (GCM) 10K type strain sequencing project: providing services to taxonomists for standard genome sequencing and annotation.</title>
        <authorList>
            <consortium name="The Broad Institute Genomics Platform"/>
            <consortium name="The Broad Institute Genome Sequencing Center for Infectious Disease"/>
            <person name="Wu L."/>
            <person name="Ma J."/>
        </authorList>
    </citation>
    <scope>NUCLEOTIDE SEQUENCE [LARGE SCALE GENOMIC DNA]</scope>
    <source>
        <strain evidence="4">CGMCC 4.1641</strain>
    </source>
</reference>
<feature type="domain" description="Pvc16 N-terminal" evidence="2">
    <location>
        <begin position="22"/>
        <end position="177"/>
    </location>
</feature>
<gene>
    <name evidence="3" type="ORF">ACFPP6_01575</name>
</gene>
<protein>
    <submittedName>
        <fullName evidence="3">Pvc16 family protein</fullName>
    </submittedName>
</protein>
<proteinExistence type="predicted"/>
<dbReference type="InterPro" id="IPR025351">
    <property type="entry name" value="Pvc16_N"/>
</dbReference>
<evidence type="ECO:0000256" key="1">
    <source>
        <dbReference type="SAM" id="MobiDB-lite"/>
    </source>
</evidence>
<dbReference type="RefSeq" id="WP_382036143.1">
    <property type="nucleotide sequence ID" value="NZ_JBHSKJ010000001.1"/>
</dbReference>
<keyword evidence="4" id="KW-1185">Reference proteome</keyword>
<name>A0ABV9ZQ07_9ACTN</name>